<proteinExistence type="predicted"/>
<dbReference type="AlphaFoldDB" id="A0A8S9ZRX9"/>
<dbReference type="EMBL" id="JABEBT010000035">
    <property type="protein sequence ID" value="KAF7636002.1"/>
    <property type="molecule type" value="Genomic_DNA"/>
</dbReference>
<dbReference type="Pfam" id="PF02170">
    <property type="entry name" value="PAZ"/>
    <property type="match status" value="1"/>
</dbReference>
<feature type="domain" description="PAZ" evidence="1">
    <location>
        <begin position="14"/>
        <end position="122"/>
    </location>
</feature>
<dbReference type="InterPro" id="IPR003100">
    <property type="entry name" value="PAZ_dom"/>
</dbReference>
<dbReference type="PROSITE" id="PS50821">
    <property type="entry name" value="PAZ"/>
    <property type="match status" value="1"/>
</dbReference>
<accession>A0A8S9ZRX9</accession>
<dbReference type="CDD" id="cd02846">
    <property type="entry name" value="PAZ_argonaute_like"/>
    <property type="match status" value="1"/>
</dbReference>
<comment type="caution">
    <text evidence="2">The sequence shown here is derived from an EMBL/GenBank/DDBJ whole genome shotgun (WGS) entry which is preliminary data.</text>
</comment>
<evidence type="ECO:0000313" key="2">
    <source>
        <dbReference type="EMBL" id="KAF7636002.1"/>
    </source>
</evidence>
<protein>
    <recommendedName>
        <fullName evidence="1">PAZ domain-containing protein</fullName>
    </recommendedName>
</protein>
<dbReference type="Gene3D" id="2.170.260.10">
    <property type="entry name" value="paz domain"/>
    <property type="match status" value="1"/>
</dbReference>
<dbReference type="SUPFAM" id="SSF101690">
    <property type="entry name" value="PAZ domain"/>
    <property type="match status" value="1"/>
</dbReference>
<evidence type="ECO:0000259" key="1">
    <source>
        <dbReference type="PROSITE" id="PS50821"/>
    </source>
</evidence>
<dbReference type="OrthoDB" id="5788576at2759"/>
<dbReference type="InterPro" id="IPR036085">
    <property type="entry name" value="PAZ_dom_sf"/>
</dbReference>
<reference evidence="2" key="1">
    <citation type="journal article" date="2020" name="Ecol. Evol.">
        <title>Genome structure and content of the rice root-knot nematode (Meloidogyne graminicola).</title>
        <authorList>
            <person name="Phan N.T."/>
            <person name="Danchin E.G.J."/>
            <person name="Klopp C."/>
            <person name="Perfus-Barbeoch L."/>
            <person name="Kozlowski D.K."/>
            <person name="Koutsovoulos G.D."/>
            <person name="Lopez-Roques C."/>
            <person name="Bouchez O."/>
            <person name="Zahm M."/>
            <person name="Besnard G."/>
            <person name="Bellafiore S."/>
        </authorList>
    </citation>
    <scope>NUCLEOTIDE SEQUENCE</scope>
    <source>
        <strain evidence="2">VN-18</strain>
    </source>
</reference>
<sequence length="162" mass="19247">MRVIDEIACFLNCSILNLANRLDDPQTRILVLKNFIDRKVQTTYLNKDLQKEIFKIGGITRKGANRIRAYGHLRSSFNVTISQHFYSRHRIRLRYPYLNCIIDRKIYEKDRFYPIEVLEFVDEESQNVTSLSSKFFNNVKISPPNCSEDEMEIYRGDLSQNW</sequence>
<organism evidence="2 3">
    <name type="scientific">Meloidogyne graminicola</name>
    <dbReference type="NCBI Taxonomy" id="189291"/>
    <lineage>
        <taxon>Eukaryota</taxon>
        <taxon>Metazoa</taxon>
        <taxon>Ecdysozoa</taxon>
        <taxon>Nematoda</taxon>
        <taxon>Chromadorea</taxon>
        <taxon>Rhabditida</taxon>
        <taxon>Tylenchina</taxon>
        <taxon>Tylenchomorpha</taxon>
        <taxon>Tylenchoidea</taxon>
        <taxon>Meloidogynidae</taxon>
        <taxon>Meloidogyninae</taxon>
        <taxon>Meloidogyne</taxon>
    </lineage>
</organism>
<evidence type="ECO:0000313" key="3">
    <source>
        <dbReference type="Proteomes" id="UP000605970"/>
    </source>
</evidence>
<dbReference type="Proteomes" id="UP000605970">
    <property type="component" value="Unassembled WGS sequence"/>
</dbReference>
<name>A0A8S9ZRX9_9BILA</name>
<keyword evidence="3" id="KW-1185">Reference proteome</keyword>
<dbReference type="GO" id="GO:0003723">
    <property type="term" value="F:RNA binding"/>
    <property type="evidence" value="ECO:0007669"/>
    <property type="project" value="InterPro"/>
</dbReference>
<gene>
    <name evidence="2" type="ORF">Mgra_00004581</name>
</gene>